<evidence type="ECO:0000313" key="1">
    <source>
        <dbReference type="EMBL" id="KAF6826596.1"/>
    </source>
</evidence>
<keyword evidence="2" id="KW-1185">Reference proteome</keyword>
<proteinExistence type="predicted"/>
<dbReference type="Proteomes" id="UP000639643">
    <property type="component" value="Unassembled WGS sequence"/>
</dbReference>
<sequence>MTRAIVIAITITVLRDTDWGRPRGCRGDAFKRESSVDGGRQHQHHHQSPALAPAFEACISYTTSAASNGGTLCLLAGCVLRGQQHELEMGW</sequence>
<accession>A0A8H6K8T1</accession>
<dbReference type="AlphaFoldDB" id="A0A8H6K8T1"/>
<evidence type="ECO:0000313" key="2">
    <source>
        <dbReference type="Proteomes" id="UP000639643"/>
    </source>
</evidence>
<dbReference type="EMBL" id="WIGM01000394">
    <property type="protein sequence ID" value="KAF6826596.1"/>
    <property type="molecule type" value="Genomic_DNA"/>
</dbReference>
<reference evidence="1" key="1">
    <citation type="journal article" date="2020" name="Phytopathology">
        <title>Genome Sequence Resources of Colletotrichum truncatum, C. plurivorum, C. musicola, and C. sojae: Four Species Pathogenic to Soybean (Glycine max).</title>
        <authorList>
            <person name="Rogerio F."/>
            <person name="Boufleur T.R."/>
            <person name="Ciampi-Guillardi M."/>
            <person name="Sukno S.A."/>
            <person name="Thon M.R."/>
            <person name="Massola Junior N.S."/>
            <person name="Baroncelli R."/>
        </authorList>
    </citation>
    <scope>NUCLEOTIDE SEQUENCE</scope>
    <source>
        <strain evidence="1">LFN0074</strain>
    </source>
</reference>
<comment type="caution">
    <text evidence="1">The sequence shown here is derived from an EMBL/GenBank/DDBJ whole genome shotgun (WGS) entry which is preliminary data.</text>
</comment>
<gene>
    <name evidence="1" type="ORF">CMUS01_09360</name>
</gene>
<protein>
    <submittedName>
        <fullName evidence="1">Uncharacterized protein</fullName>
    </submittedName>
</protein>
<organism evidence="1 2">
    <name type="scientific">Colletotrichum musicola</name>
    <dbReference type="NCBI Taxonomy" id="2175873"/>
    <lineage>
        <taxon>Eukaryota</taxon>
        <taxon>Fungi</taxon>
        <taxon>Dikarya</taxon>
        <taxon>Ascomycota</taxon>
        <taxon>Pezizomycotina</taxon>
        <taxon>Sordariomycetes</taxon>
        <taxon>Hypocreomycetidae</taxon>
        <taxon>Glomerellales</taxon>
        <taxon>Glomerellaceae</taxon>
        <taxon>Colletotrichum</taxon>
        <taxon>Colletotrichum orchidearum species complex</taxon>
    </lineage>
</organism>
<name>A0A8H6K8T1_9PEZI</name>